<organism evidence="3 4">
    <name type="scientific">Streptantibioticus cattleyicolor (strain ATCC 35852 / DSM 46488 / JCM 4925 / NBRC 14057 / NRRL 8057)</name>
    <name type="common">Streptomyces cattleya</name>
    <dbReference type="NCBI Taxonomy" id="1003195"/>
    <lineage>
        <taxon>Bacteria</taxon>
        <taxon>Bacillati</taxon>
        <taxon>Actinomycetota</taxon>
        <taxon>Actinomycetes</taxon>
        <taxon>Kitasatosporales</taxon>
        <taxon>Streptomycetaceae</taxon>
        <taxon>Streptantibioticus</taxon>
    </lineage>
</organism>
<accession>G8WMX8</accession>
<keyword evidence="2" id="KW-0732">Signal</keyword>
<dbReference type="STRING" id="1003195.SCATT_03260"/>
<dbReference type="PANTHER" id="PTHR37536:SF1">
    <property type="entry name" value="ASPERGILLOPEPSIN, PUTAITVE (AFU_ORTHOLOGUE AFUA_7G01200)"/>
    <property type="match status" value="1"/>
</dbReference>
<dbReference type="PANTHER" id="PTHR37536">
    <property type="entry name" value="PUTATIVE (AFU_ORTHOLOGUE AFUA_3G02970)-RELATED"/>
    <property type="match status" value="1"/>
</dbReference>
<evidence type="ECO:0000256" key="2">
    <source>
        <dbReference type="SAM" id="SignalP"/>
    </source>
</evidence>
<feature type="compositionally biased region" description="Basic residues" evidence="1">
    <location>
        <begin position="238"/>
        <end position="253"/>
    </location>
</feature>
<dbReference type="eggNOG" id="ENOG5031047">
    <property type="taxonomic scope" value="Bacteria"/>
</dbReference>
<dbReference type="Pfam" id="PF01828">
    <property type="entry name" value="Peptidase_A4"/>
    <property type="match status" value="1"/>
</dbReference>
<dbReference type="InterPro" id="IPR038656">
    <property type="entry name" value="Peptidase_G1_sf"/>
</dbReference>
<evidence type="ECO:0008006" key="5">
    <source>
        <dbReference type="Google" id="ProtNLM"/>
    </source>
</evidence>
<dbReference type="KEGG" id="sct:SCAT_0315"/>
<dbReference type="InterPro" id="IPR000250">
    <property type="entry name" value="Peptidase_G1"/>
</dbReference>
<accession>F8JNW2</accession>
<dbReference type="PROSITE" id="PS51318">
    <property type="entry name" value="TAT"/>
    <property type="match status" value="1"/>
</dbReference>
<keyword evidence="4" id="KW-1185">Reference proteome</keyword>
<name>F8JNW2_STREN</name>
<dbReference type="InterPro" id="IPR006311">
    <property type="entry name" value="TAT_signal"/>
</dbReference>
<dbReference type="InterPro" id="IPR013320">
    <property type="entry name" value="ConA-like_dom_sf"/>
</dbReference>
<proteinExistence type="predicted"/>
<reference evidence="4" key="1">
    <citation type="submission" date="2011-12" db="EMBL/GenBank/DDBJ databases">
        <title>Complete genome sequence of Streptomyces cattleya strain DSM 46488.</title>
        <authorList>
            <person name="Ou H.-Y."/>
            <person name="Li P."/>
            <person name="Zhao C."/>
            <person name="O'Hagan D."/>
            <person name="Deng Z."/>
        </authorList>
    </citation>
    <scope>NUCLEOTIDE SEQUENCE [LARGE SCALE GENOMIC DNA]</scope>
    <source>
        <strain evidence="4">ATCC 35852 / DSM 46488 / JCM 4925 / NBRC 14057 / NRRL 8057</strain>
    </source>
</reference>
<sequence length="253" mass="26404">MGTHSGTRRNTAAITRATAAAALLAAALVPAGTAPAAGFGPHAQRYQDSNWGGYVAHGTFRSVSGSWTEPHVTCQTADDLFAPWVGIDGDGSQTVEQTGVQTDCSSGSPQLSAWYEMYPAAPVYWNDPVDEGDHITASVTAGSGGRYTITLSDTTKGWTEHTTQYLSAGNASAEAVIESPTQSYPAFDQLDFSGVTADGQPLDAYSPEALTSGGYSPGPLNNGSFSMTPGGYANRAPHAVRPHGHHRPATIHY</sequence>
<dbReference type="PATRIC" id="fig|1003195.11.peg.1957"/>
<dbReference type="CDD" id="cd13426">
    <property type="entry name" value="Peptidase_G1"/>
    <property type="match status" value="1"/>
</dbReference>
<feature type="signal peptide" evidence="2">
    <location>
        <begin position="1"/>
        <end position="36"/>
    </location>
</feature>
<protein>
    <recommendedName>
        <fullName evidence="5">Peptidase A4 family protein</fullName>
    </recommendedName>
</protein>
<dbReference type="HOGENOM" id="CLU_076823_1_0_11"/>
<dbReference type="MEROPS" id="G01.006"/>
<evidence type="ECO:0000313" key="3">
    <source>
        <dbReference type="EMBL" id="AEW92697.1"/>
    </source>
</evidence>
<gene>
    <name evidence="3" type="ordered locus">SCATT_03260</name>
</gene>
<dbReference type="KEGG" id="scy:SCATT_03260"/>
<dbReference type="OrthoDB" id="2630173at2"/>
<evidence type="ECO:0000313" key="4">
    <source>
        <dbReference type="Proteomes" id="UP000007842"/>
    </source>
</evidence>
<feature type="region of interest" description="Disordered" evidence="1">
    <location>
        <begin position="198"/>
        <end position="253"/>
    </location>
</feature>
<dbReference type="RefSeq" id="WP_014141091.1">
    <property type="nucleotide sequence ID" value="NC_016111.1"/>
</dbReference>
<dbReference type="GO" id="GO:0070007">
    <property type="term" value="F:glutamic-type endopeptidase activity"/>
    <property type="evidence" value="ECO:0007669"/>
    <property type="project" value="InterPro"/>
</dbReference>
<dbReference type="GO" id="GO:0006508">
    <property type="term" value="P:proteolysis"/>
    <property type="evidence" value="ECO:0007669"/>
    <property type="project" value="InterPro"/>
</dbReference>
<dbReference type="AlphaFoldDB" id="F8JNW2"/>
<dbReference type="SUPFAM" id="SSF49899">
    <property type="entry name" value="Concanavalin A-like lectins/glucanases"/>
    <property type="match status" value="1"/>
</dbReference>
<dbReference type="Gene3D" id="2.60.120.700">
    <property type="entry name" value="Peptidase G1"/>
    <property type="match status" value="1"/>
</dbReference>
<dbReference type="EMBL" id="CP003219">
    <property type="protein sequence ID" value="AEW92697.1"/>
    <property type="molecule type" value="Genomic_DNA"/>
</dbReference>
<dbReference type="Proteomes" id="UP000007842">
    <property type="component" value="Chromosome"/>
</dbReference>
<evidence type="ECO:0000256" key="1">
    <source>
        <dbReference type="SAM" id="MobiDB-lite"/>
    </source>
</evidence>
<feature type="chain" id="PRO_5003378918" description="Peptidase A4 family protein" evidence="2">
    <location>
        <begin position="37"/>
        <end position="253"/>
    </location>
</feature>